<gene>
    <name evidence="8" type="ORF">V6N12_021430</name>
</gene>
<dbReference type="SUPFAM" id="SSF103481">
    <property type="entry name" value="Multidrug resistance efflux transporter EmrE"/>
    <property type="match status" value="2"/>
</dbReference>
<evidence type="ECO:0000256" key="4">
    <source>
        <dbReference type="ARBA" id="ARBA00022989"/>
    </source>
</evidence>
<comment type="caution">
    <text evidence="8">The sequence shown here is derived from an EMBL/GenBank/DDBJ whole genome shotgun (WGS) entry which is preliminary data.</text>
</comment>
<protein>
    <recommendedName>
        <fullName evidence="6">WAT1-related protein</fullName>
    </recommendedName>
</protein>
<dbReference type="InterPro" id="IPR000620">
    <property type="entry name" value="EamA_dom"/>
</dbReference>
<name>A0ABR2FRM6_9ROSI</name>
<proteinExistence type="inferred from homology"/>
<feature type="domain" description="EamA" evidence="7">
    <location>
        <begin position="41"/>
        <end position="124"/>
    </location>
</feature>
<feature type="transmembrane region" description="Helical" evidence="6">
    <location>
        <begin position="136"/>
        <end position="156"/>
    </location>
</feature>
<feature type="transmembrane region" description="Helical" evidence="6">
    <location>
        <begin position="12"/>
        <end position="31"/>
    </location>
</feature>
<sequence length="304" mass="33384">MARRNGFKELVLPSMAMVGVECTTVIGNILVKAASFKGKTYFVFTAYSYILSTFVFLLLASLFKRKATLPPLKFPLFSRIFIFELIMFSGQLCFYKGLQLGSPTVASANSNLIPAFTFILAIVFRPLVFMSSESNWIIGGLLQLITFLLISFGFIIQSQIMKIYPEEITVTFLGKLFGTIISLPVCLLVEPNLSSWRLGSSLAVVAVLYSGLVEKTLYSIIHIWGIHLKGPVFVASFKPTSIVIAVVMSAIFLGEAIFLGSVIGTLILSTGLYCVLWGKAKEEQEMADASTINGRAPLLQKQLS</sequence>
<keyword evidence="3 6" id="KW-0812">Transmembrane</keyword>
<accession>A0ABR2FRM6</accession>
<comment type="subcellular location">
    <subcellularLocation>
        <location evidence="1 6">Membrane</location>
        <topology evidence="1 6">Multi-pass membrane protein</topology>
    </subcellularLocation>
</comment>
<dbReference type="EMBL" id="JBBPBM010000004">
    <property type="protein sequence ID" value="KAK8586910.1"/>
    <property type="molecule type" value="Genomic_DNA"/>
</dbReference>
<evidence type="ECO:0000259" key="7">
    <source>
        <dbReference type="Pfam" id="PF00892"/>
    </source>
</evidence>
<keyword evidence="5 6" id="KW-0472">Membrane</keyword>
<dbReference type="InterPro" id="IPR037185">
    <property type="entry name" value="EmrE-like"/>
</dbReference>
<feature type="domain" description="EamA" evidence="7">
    <location>
        <begin position="138"/>
        <end position="276"/>
    </location>
</feature>
<organism evidence="8 9">
    <name type="scientific">Hibiscus sabdariffa</name>
    <name type="common">roselle</name>
    <dbReference type="NCBI Taxonomy" id="183260"/>
    <lineage>
        <taxon>Eukaryota</taxon>
        <taxon>Viridiplantae</taxon>
        <taxon>Streptophyta</taxon>
        <taxon>Embryophyta</taxon>
        <taxon>Tracheophyta</taxon>
        <taxon>Spermatophyta</taxon>
        <taxon>Magnoliopsida</taxon>
        <taxon>eudicotyledons</taxon>
        <taxon>Gunneridae</taxon>
        <taxon>Pentapetalae</taxon>
        <taxon>rosids</taxon>
        <taxon>malvids</taxon>
        <taxon>Malvales</taxon>
        <taxon>Malvaceae</taxon>
        <taxon>Malvoideae</taxon>
        <taxon>Hibiscus</taxon>
    </lineage>
</organism>
<dbReference type="PANTHER" id="PTHR31218">
    <property type="entry name" value="WAT1-RELATED PROTEIN"/>
    <property type="match status" value="1"/>
</dbReference>
<feature type="transmembrane region" description="Helical" evidence="6">
    <location>
        <begin position="168"/>
        <end position="189"/>
    </location>
</feature>
<keyword evidence="4 6" id="KW-1133">Transmembrane helix</keyword>
<comment type="similarity">
    <text evidence="2 6">Belongs to the drug/metabolite transporter (DMT) superfamily. Plant drug/metabolite exporter (P-DME) (TC 2.A.7.4) family.</text>
</comment>
<evidence type="ECO:0000256" key="6">
    <source>
        <dbReference type="RuleBase" id="RU363077"/>
    </source>
</evidence>
<evidence type="ECO:0000313" key="9">
    <source>
        <dbReference type="Proteomes" id="UP001472677"/>
    </source>
</evidence>
<feature type="transmembrane region" description="Helical" evidence="6">
    <location>
        <begin position="76"/>
        <end position="98"/>
    </location>
</feature>
<evidence type="ECO:0000256" key="5">
    <source>
        <dbReference type="ARBA" id="ARBA00023136"/>
    </source>
</evidence>
<evidence type="ECO:0000256" key="3">
    <source>
        <dbReference type="ARBA" id="ARBA00022692"/>
    </source>
</evidence>
<feature type="transmembrane region" description="Helical" evidence="6">
    <location>
        <begin position="43"/>
        <end position="64"/>
    </location>
</feature>
<feature type="transmembrane region" description="Helical" evidence="6">
    <location>
        <begin position="110"/>
        <end position="130"/>
    </location>
</feature>
<keyword evidence="9" id="KW-1185">Reference proteome</keyword>
<dbReference type="Proteomes" id="UP001472677">
    <property type="component" value="Unassembled WGS sequence"/>
</dbReference>
<evidence type="ECO:0000256" key="2">
    <source>
        <dbReference type="ARBA" id="ARBA00007635"/>
    </source>
</evidence>
<feature type="transmembrane region" description="Helical" evidence="6">
    <location>
        <begin position="257"/>
        <end position="276"/>
    </location>
</feature>
<evidence type="ECO:0000256" key="1">
    <source>
        <dbReference type="ARBA" id="ARBA00004141"/>
    </source>
</evidence>
<dbReference type="InterPro" id="IPR030184">
    <property type="entry name" value="WAT1-related"/>
</dbReference>
<evidence type="ECO:0000313" key="8">
    <source>
        <dbReference type="EMBL" id="KAK8586910.1"/>
    </source>
</evidence>
<reference evidence="8 9" key="1">
    <citation type="journal article" date="2024" name="G3 (Bethesda)">
        <title>Genome assembly of Hibiscus sabdariffa L. provides insights into metabolisms of medicinal natural products.</title>
        <authorList>
            <person name="Kim T."/>
        </authorList>
    </citation>
    <scope>NUCLEOTIDE SEQUENCE [LARGE SCALE GENOMIC DNA]</scope>
    <source>
        <strain evidence="8">TK-2024</strain>
        <tissue evidence="8">Old leaves</tissue>
    </source>
</reference>
<dbReference type="Pfam" id="PF00892">
    <property type="entry name" value="EamA"/>
    <property type="match status" value="2"/>
</dbReference>